<dbReference type="RefSeq" id="XP_013898015.1">
    <property type="nucleotide sequence ID" value="XM_014042561.1"/>
</dbReference>
<dbReference type="Proteomes" id="UP000054498">
    <property type="component" value="Unassembled WGS sequence"/>
</dbReference>
<name>A0A0D2MXS7_9CHLO</name>
<dbReference type="KEGG" id="mng:MNEG_8969"/>
<comment type="pathway">
    <text evidence="1">Protein modification; protein ubiquitination.</text>
</comment>
<dbReference type="Gene3D" id="3.30.710.10">
    <property type="entry name" value="Potassium Channel Kv1.1, Chain A"/>
    <property type="match status" value="1"/>
</dbReference>
<proteinExistence type="predicted"/>
<accession>A0A0D2MXS7</accession>
<dbReference type="InterPro" id="IPR000210">
    <property type="entry name" value="BTB/POZ_dom"/>
</dbReference>
<protein>
    <recommendedName>
        <fullName evidence="2">BTB domain-containing protein</fullName>
    </recommendedName>
</protein>
<reference evidence="3 4" key="1">
    <citation type="journal article" date="2013" name="BMC Genomics">
        <title>Reconstruction of the lipid metabolism for the microalga Monoraphidium neglectum from its genome sequence reveals characteristics suitable for biofuel production.</title>
        <authorList>
            <person name="Bogen C."/>
            <person name="Al-Dilaimi A."/>
            <person name="Albersmeier A."/>
            <person name="Wichmann J."/>
            <person name="Grundmann M."/>
            <person name="Rupp O."/>
            <person name="Lauersen K.J."/>
            <person name="Blifernez-Klassen O."/>
            <person name="Kalinowski J."/>
            <person name="Goesmann A."/>
            <person name="Mussgnug J.H."/>
            <person name="Kruse O."/>
        </authorList>
    </citation>
    <scope>NUCLEOTIDE SEQUENCE [LARGE SCALE GENOMIC DNA]</scope>
    <source>
        <strain evidence="3 4">SAG 48.87</strain>
    </source>
</reference>
<dbReference type="InterPro" id="IPR011333">
    <property type="entry name" value="SKP1/BTB/POZ_sf"/>
</dbReference>
<evidence type="ECO:0000313" key="4">
    <source>
        <dbReference type="Proteomes" id="UP000054498"/>
    </source>
</evidence>
<gene>
    <name evidence="3" type="ORF">MNEG_8969</name>
</gene>
<dbReference type="AlphaFoldDB" id="A0A0D2MXS7"/>
<keyword evidence="4" id="KW-1185">Reference proteome</keyword>
<evidence type="ECO:0000259" key="2">
    <source>
        <dbReference type="Pfam" id="PF00651"/>
    </source>
</evidence>
<dbReference type="OrthoDB" id="45365at2759"/>
<evidence type="ECO:0000313" key="3">
    <source>
        <dbReference type="EMBL" id="KIY98995.1"/>
    </source>
</evidence>
<sequence length="265" mass="28754">MLFNVGLVADAGHPRPVKLAAVDLARNSHWFQLLMANRHELSGTAASCVVIPCCMEQELLELMVGALYASSIDLGPDNVEPVYRAADAMQMPALMAACESYLASTAFEDPEADPAWITAVYDLACDLSRVEFASSLARHFACAAQRDAAGRRVVLSHILRSPPYAGDGAAQMALLRQGHDAAWNGQGPEVLLIHVMLEVAAALDPDTVPAMLDQVEWGALQQEEVSALVDWCLQMPRHWALTPLLKDRVLQAVAAQISGHHQRRS</sequence>
<dbReference type="GeneID" id="25741844"/>
<dbReference type="Pfam" id="PF00651">
    <property type="entry name" value="BTB"/>
    <property type="match status" value="1"/>
</dbReference>
<dbReference type="SUPFAM" id="SSF54695">
    <property type="entry name" value="POZ domain"/>
    <property type="match status" value="1"/>
</dbReference>
<evidence type="ECO:0000256" key="1">
    <source>
        <dbReference type="ARBA" id="ARBA00004906"/>
    </source>
</evidence>
<organism evidence="3 4">
    <name type="scientific">Monoraphidium neglectum</name>
    <dbReference type="NCBI Taxonomy" id="145388"/>
    <lineage>
        <taxon>Eukaryota</taxon>
        <taxon>Viridiplantae</taxon>
        <taxon>Chlorophyta</taxon>
        <taxon>core chlorophytes</taxon>
        <taxon>Chlorophyceae</taxon>
        <taxon>CS clade</taxon>
        <taxon>Sphaeropleales</taxon>
        <taxon>Selenastraceae</taxon>
        <taxon>Monoraphidium</taxon>
    </lineage>
</organism>
<feature type="domain" description="BTB" evidence="2">
    <location>
        <begin position="24"/>
        <end position="104"/>
    </location>
</feature>
<dbReference type="EMBL" id="KK101990">
    <property type="protein sequence ID" value="KIY98995.1"/>
    <property type="molecule type" value="Genomic_DNA"/>
</dbReference>
<dbReference type="STRING" id="145388.A0A0D2MXS7"/>